<evidence type="ECO:0000313" key="2">
    <source>
        <dbReference type="Proteomes" id="UP000193380"/>
    </source>
</evidence>
<gene>
    <name evidence="1" type="ORF">GSONMT00011550001</name>
</gene>
<dbReference type="STRING" id="8022.A0A061AA30"/>
<dbReference type="GO" id="GO:0000724">
    <property type="term" value="P:double-strand break repair via homologous recombination"/>
    <property type="evidence" value="ECO:0007669"/>
    <property type="project" value="InterPro"/>
</dbReference>
<accession>A0A061AA30</accession>
<organism evidence="1 2">
    <name type="scientific">Oncorhynchus mykiss</name>
    <name type="common">Rainbow trout</name>
    <name type="synonym">Salmo gairdneri</name>
    <dbReference type="NCBI Taxonomy" id="8022"/>
    <lineage>
        <taxon>Eukaryota</taxon>
        <taxon>Metazoa</taxon>
        <taxon>Chordata</taxon>
        <taxon>Craniata</taxon>
        <taxon>Vertebrata</taxon>
        <taxon>Euteleostomi</taxon>
        <taxon>Actinopterygii</taxon>
        <taxon>Neopterygii</taxon>
        <taxon>Teleostei</taxon>
        <taxon>Protacanthopterygii</taxon>
        <taxon>Salmoniformes</taxon>
        <taxon>Salmonidae</taxon>
        <taxon>Salmoninae</taxon>
        <taxon>Oncorhynchus</taxon>
    </lineage>
</organism>
<name>A0A061AA30_ONCMY</name>
<proteinExistence type="predicted"/>
<dbReference type="GO" id="GO:0030119">
    <property type="term" value="C:AP-type membrane coat adaptor complex"/>
    <property type="evidence" value="ECO:0007669"/>
    <property type="project" value="InterPro"/>
</dbReference>
<sequence length="61" mass="6652">MVQCFLIHTVNPVSTLAPGESRVLYSRVFAPEEGALTGADSELGPEQRRLLQNEKVAVVAR</sequence>
<protein>
    <submittedName>
        <fullName evidence="1">Uncharacterized protein</fullName>
    </submittedName>
</protein>
<dbReference type="Pfam" id="PF15001">
    <property type="entry name" value="AP-5_subunit_s1"/>
    <property type="match status" value="1"/>
</dbReference>
<reference evidence="1" key="1">
    <citation type="journal article" date="2014" name="Nat. Commun.">
        <title>The rainbow trout genome provides novel insights into evolution after whole-genome duplication in vertebrates.</title>
        <authorList>
            <person name="Berthelot C."/>
            <person name="Brunet F."/>
            <person name="Chalopin D."/>
            <person name="Juanchich A."/>
            <person name="Bernard M."/>
            <person name="Noel B."/>
            <person name="Bento P."/>
            <person name="Da Silva C."/>
            <person name="Labadie K."/>
            <person name="Alberti A."/>
            <person name="Aury J.M."/>
            <person name="Louis A."/>
            <person name="Dehais P."/>
            <person name="Bardou P."/>
            <person name="Montfort J."/>
            <person name="Klopp C."/>
            <person name="Cabau C."/>
            <person name="Gaspin C."/>
            <person name="Thorgaard G.H."/>
            <person name="Boussaha M."/>
            <person name="Quillet E."/>
            <person name="Guyomard R."/>
            <person name="Galiana D."/>
            <person name="Bobe J."/>
            <person name="Volff J.N."/>
            <person name="Genet C."/>
            <person name="Wincker P."/>
            <person name="Jaillon O."/>
            <person name="Roest Crollius H."/>
            <person name="Guiguen Y."/>
        </authorList>
    </citation>
    <scope>NUCLEOTIDE SEQUENCE [LARGE SCALE GENOMIC DNA]</scope>
</reference>
<dbReference type="EMBL" id="FR972795">
    <property type="protein sequence ID" value="CDR15579.1"/>
    <property type="molecule type" value="Genomic_DNA"/>
</dbReference>
<evidence type="ECO:0000313" key="1">
    <source>
        <dbReference type="EMBL" id="CDR15579.1"/>
    </source>
</evidence>
<reference evidence="1" key="2">
    <citation type="submission" date="2014-03" db="EMBL/GenBank/DDBJ databases">
        <authorList>
            <person name="Genoscope - CEA"/>
        </authorList>
    </citation>
    <scope>NUCLEOTIDE SEQUENCE</scope>
</reference>
<dbReference type="AlphaFoldDB" id="A0A061AA30"/>
<dbReference type="Proteomes" id="UP000193380">
    <property type="component" value="Unassembled WGS sequence"/>
</dbReference>
<dbReference type="PaxDb" id="8022-A0A061AA30"/>
<dbReference type="GO" id="GO:0016197">
    <property type="term" value="P:endosomal transport"/>
    <property type="evidence" value="ECO:0007669"/>
    <property type="project" value="InterPro"/>
</dbReference>
<dbReference type="InterPro" id="IPR029392">
    <property type="entry name" value="AP-5_subunit_s1"/>
</dbReference>